<accession>A0A9P1BF95</accession>
<dbReference type="EMBL" id="CAMXCT020000010">
    <property type="protein sequence ID" value="CAL1125789.1"/>
    <property type="molecule type" value="Genomic_DNA"/>
</dbReference>
<feature type="compositionally biased region" description="Basic and acidic residues" evidence="1">
    <location>
        <begin position="162"/>
        <end position="180"/>
    </location>
</feature>
<evidence type="ECO:0000256" key="1">
    <source>
        <dbReference type="SAM" id="MobiDB-lite"/>
    </source>
</evidence>
<feature type="non-terminal residue" evidence="2">
    <location>
        <position position="1"/>
    </location>
</feature>
<feature type="non-terminal residue" evidence="2">
    <location>
        <position position="180"/>
    </location>
</feature>
<dbReference type="Proteomes" id="UP001152797">
    <property type="component" value="Unassembled WGS sequence"/>
</dbReference>
<feature type="region of interest" description="Disordered" evidence="1">
    <location>
        <begin position="126"/>
        <end position="145"/>
    </location>
</feature>
<dbReference type="AlphaFoldDB" id="A0A9P1BF95"/>
<evidence type="ECO:0000313" key="3">
    <source>
        <dbReference type="EMBL" id="CAL4759726.1"/>
    </source>
</evidence>
<name>A0A9P1BF95_9DINO</name>
<protein>
    <submittedName>
        <fullName evidence="2">Uncharacterized protein</fullName>
    </submittedName>
</protein>
<gene>
    <name evidence="2" type="ORF">C1SCF055_LOCUS1000</name>
</gene>
<organism evidence="2">
    <name type="scientific">Cladocopium goreaui</name>
    <dbReference type="NCBI Taxonomy" id="2562237"/>
    <lineage>
        <taxon>Eukaryota</taxon>
        <taxon>Sar</taxon>
        <taxon>Alveolata</taxon>
        <taxon>Dinophyceae</taxon>
        <taxon>Suessiales</taxon>
        <taxon>Symbiodiniaceae</taxon>
        <taxon>Cladocopium</taxon>
    </lineage>
</organism>
<feature type="region of interest" description="Disordered" evidence="1">
    <location>
        <begin position="155"/>
        <end position="180"/>
    </location>
</feature>
<comment type="caution">
    <text evidence="2">The sequence shown here is derived from an EMBL/GenBank/DDBJ whole genome shotgun (WGS) entry which is preliminary data.</text>
</comment>
<reference evidence="3 4" key="2">
    <citation type="submission" date="2024-05" db="EMBL/GenBank/DDBJ databases">
        <authorList>
            <person name="Chen Y."/>
            <person name="Shah S."/>
            <person name="Dougan E. K."/>
            <person name="Thang M."/>
            <person name="Chan C."/>
        </authorList>
    </citation>
    <scope>NUCLEOTIDE SEQUENCE [LARGE SCALE GENOMIC DNA]</scope>
</reference>
<dbReference type="EMBL" id="CAMXCT010000010">
    <property type="protein sequence ID" value="CAI3972414.1"/>
    <property type="molecule type" value="Genomic_DNA"/>
</dbReference>
<dbReference type="EMBL" id="CAMXCT030000010">
    <property type="protein sequence ID" value="CAL4759726.1"/>
    <property type="molecule type" value="Genomic_DNA"/>
</dbReference>
<reference evidence="2" key="1">
    <citation type="submission" date="2022-10" db="EMBL/GenBank/DDBJ databases">
        <authorList>
            <person name="Chen Y."/>
            <person name="Dougan E. K."/>
            <person name="Chan C."/>
            <person name="Rhodes N."/>
            <person name="Thang M."/>
        </authorList>
    </citation>
    <scope>NUCLEOTIDE SEQUENCE</scope>
</reference>
<proteinExistence type="predicted"/>
<evidence type="ECO:0000313" key="4">
    <source>
        <dbReference type="Proteomes" id="UP001152797"/>
    </source>
</evidence>
<keyword evidence="4" id="KW-1185">Reference proteome</keyword>
<sequence length="180" mass="20411">VSALSQAQQETQKNNELLNTERSLRKNAEEQCKNLQADLGRCRKELESGIQDRKVELQARQEAELRSRTAEDSCITLRNEMLGLEAQVRELRSQLESKGSASENLRRQVESLQAAEDSWAQERTSLQAQVTSQSSGIKSNSMEIESLQQKLISAQQQIEGGNQEREVLQRQLDQTKQEQA</sequence>
<feature type="region of interest" description="Disordered" evidence="1">
    <location>
        <begin position="1"/>
        <end position="21"/>
    </location>
</feature>
<evidence type="ECO:0000313" key="2">
    <source>
        <dbReference type="EMBL" id="CAI3972414.1"/>
    </source>
</evidence>